<dbReference type="Proteomes" id="UP000727490">
    <property type="component" value="Unassembled WGS sequence"/>
</dbReference>
<gene>
    <name evidence="1" type="ORF">EGN73_00345</name>
</gene>
<dbReference type="RefSeq" id="WP_009034835.1">
    <property type="nucleotide sequence ID" value="NZ_RPHB01000001.1"/>
</dbReference>
<keyword evidence="2" id="KW-1185">Reference proteome</keyword>
<evidence type="ECO:0000313" key="1">
    <source>
        <dbReference type="EMBL" id="MBW3466264.1"/>
    </source>
</evidence>
<sequence>MLTKSQVKRQLEKLPEEFSLDELVEQLILIQKVEKGLKDSNENKFISEEDLDKEIEKWFE</sequence>
<reference evidence="1 2" key="1">
    <citation type="journal article" date="2020" name="Syst. Appl. Microbiol.">
        <title>Arthrospiribacter ruber gen. nov., sp. nov., a novel bacterium isolated from Arthrospira cultures.</title>
        <authorList>
            <person name="Waleron M."/>
            <person name="Misztak A."/>
            <person name="Waleron M.M."/>
            <person name="Furmaniak M."/>
            <person name="Mrozik A."/>
            <person name="Waleron K."/>
        </authorList>
    </citation>
    <scope>NUCLEOTIDE SEQUENCE [LARGE SCALE GENOMIC DNA]</scope>
    <source>
        <strain evidence="1 2">DPMB0001</strain>
    </source>
</reference>
<proteinExistence type="predicted"/>
<dbReference type="EMBL" id="RPHB01000001">
    <property type="protein sequence ID" value="MBW3466264.1"/>
    <property type="molecule type" value="Genomic_DNA"/>
</dbReference>
<name>A0A951IUL9_9BACT</name>
<evidence type="ECO:0000313" key="2">
    <source>
        <dbReference type="Proteomes" id="UP000727490"/>
    </source>
</evidence>
<organism evidence="1 2">
    <name type="scientific">Arthrospiribacter ruber</name>
    <dbReference type="NCBI Taxonomy" id="2487934"/>
    <lineage>
        <taxon>Bacteria</taxon>
        <taxon>Pseudomonadati</taxon>
        <taxon>Bacteroidota</taxon>
        <taxon>Cytophagia</taxon>
        <taxon>Cytophagales</taxon>
        <taxon>Cyclobacteriaceae</taxon>
        <taxon>Arthrospiribacter</taxon>
    </lineage>
</organism>
<protein>
    <submittedName>
        <fullName evidence="1">Uncharacterized protein</fullName>
    </submittedName>
</protein>
<dbReference type="AlphaFoldDB" id="A0A951IUL9"/>
<accession>A0A951IUL9</accession>
<comment type="caution">
    <text evidence="1">The sequence shown here is derived from an EMBL/GenBank/DDBJ whole genome shotgun (WGS) entry which is preliminary data.</text>
</comment>